<dbReference type="InterPro" id="IPR014001">
    <property type="entry name" value="Helicase_ATP-bd"/>
</dbReference>
<dbReference type="OrthoDB" id="196131at2759"/>
<feature type="domain" description="Helicase ATP-binding" evidence="12">
    <location>
        <begin position="221"/>
        <end position="404"/>
    </location>
</feature>
<comment type="caution">
    <text evidence="14">The sequence shown here is derived from an EMBL/GenBank/DDBJ whole genome shotgun (WGS) entry which is preliminary data.</text>
</comment>
<evidence type="ECO:0000259" key="12">
    <source>
        <dbReference type="PROSITE" id="PS51192"/>
    </source>
</evidence>
<evidence type="ECO:0000313" key="14">
    <source>
        <dbReference type="EMBL" id="GMG55762.1"/>
    </source>
</evidence>
<evidence type="ECO:0000256" key="5">
    <source>
        <dbReference type="ARBA" id="ARBA00022801"/>
    </source>
</evidence>
<evidence type="ECO:0000256" key="3">
    <source>
        <dbReference type="ARBA" id="ARBA00022517"/>
    </source>
</evidence>
<proteinExistence type="predicted"/>
<dbReference type="GO" id="GO:0010467">
    <property type="term" value="P:gene expression"/>
    <property type="evidence" value="ECO:0007669"/>
    <property type="project" value="UniProtKB-ARBA"/>
</dbReference>
<evidence type="ECO:0000256" key="10">
    <source>
        <dbReference type="ARBA" id="ARBA00047984"/>
    </source>
</evidence>
<dbReference type="PROSITE" id="PS51192">
    <property type="entry name" value="HELICASE_ATP_BIND_1"/>
    <property type="match status" value="1"/>
</dbReference>
<keyword evidence="8" id="KW-0694">RNA-binding</keyword>
<keyword evidence="3" id="KW-0690">Ribosome biogenesis</keyword>
<comment type="catalytic activity">
    <reaction evidence="10">
        <text>ATP + H2O = ADP + phosphate + H(+)</text>
        <dbReference type="Rhea" id="RHEA:13065"/>
        <dbReference type="ChEBI" id="CHEBI:15377"/>
        <dbReference type="ChEBI" id="CHEBI:15378"/>
        <dbReference type="ChEBI" id="CHEBI:30616"/>
        <dbReference type="ChEBI" id="CHEBI:43474"/>
        <dbReference type="ChEBI" id="CHEBI:456216"/>
        <dbReference type="EC" id="3.6.4.13"/>
    </reaction>
</comment>
<keyword evidence="6" id="KW-0347">Helicase</keyword>
<accession>A0A9W7DNS2</accession>
<feature type="domain" description="DEAD-box RNA helicase Q" evidence="13">
    <location>
        <begin position="190"/>
        <end position="218"/>
    </location>
</feature>
<dbReference type="PANTHER" id="PTHR47959:SF1">
    <property type="entry name" value="ATP-DEPENDENT RNA HELICASE DBPA"/>
    <property type="match status" value="1"/>
</dbReference>
<evidence type="ECO:0000256" key="4">
    <source>
        <dbReference type="ARBA" id="ARBA00022741"/>
    </source>
</evidence>
<evidence type="ECO:0000256" key="7">
    <source>
        <dbReference type="ARBA" id="ARBA00022840"/>
    </source>
</evidence>
<evidence type="ECO:0000259" key="13">
    <source>
        <dbReference type="PROSITE" id="PS51195"/>
    </source>
</evidence>
<name>A0A9W7DNS2_AMBMO</name>
<dbReference type="InterPro" id="IPR014014">
    <property type="entry name" value="RNA_helicase_DEAD_Q_motif"/>
</dbReference>
<dbReference type="SUPFAM" id="SSF52540">
    <property type="entry name" value="P-loop containing nucleoside triphosphate hydrolases"/>
    <property type="match status" value="1"/>
</dbReference>
<sequence>MAPSDRKIPLSLDDLLKSKGNKNSTNSIIKKTTGKRSVFLSKHQREVLKKEQSINDNLESITKSTRQGKEQKRALTTNINISEQTSSNRKARDADANYLNRASQVKNSREKKFKFEWDTTEDTLNDFEPLVSYNPPKNVSARDAQLNEDHHVAKHWSEKPLNQMSDRDWRIMREDFDINYKGGKVVNPLRYWEEAKISPLILKQLRYLRYDEPTPIQRATIPIGLSFRDLLGIAETGSGKTLAFLIPALNYILNIPKTEEAGGPYVLILVPTRELALQIEKEFMKFLSPTLKFNIASFIGGHSYEENMQQTEYGVDVLIATPGRLLDCLTQRIITLDQTFFLIMDEVDRMIDMGFEAQVKKIMEVLPPGDMNPYYTGKGRPERLTMMFTATMPPIIERMTASSR</sequence>
<reference evidence="14" key="1">
    <citation type="submission" date="2023-04" db="EMBL/GenBank/DDBJ databases">
        <title>Ambrosiozyma monospora NBRC 1965.</title>
        <authorList>
            <person name="Ichikawa N."/>
            <person name="Sato H."/>
            <person name="Tonouchi N."/>
        </authorList>
    </citation>
    <scope>NUCLEOTIDE SEQUENCE</scope>
    <source>
        <strain evidence="14">NBRC 1965</strain>
    </source>
</reference>
<evidence type="ECO:0000256" key="1">
    <source>
        <dbReference type="ARBA" id="ARBA00004604"/>
    </source>
</evidence>
<protein>
    <recommendedName>
        <fullName evidence="2">RNA helicase</fullName>
        <ecNumber evidence="2">3.6.4.13</ecNumber>
    </recommendedName>
</protein>
<dbReference type="GO" id="GO:0016787">
    <property type="term" value="F:hydrolase activity"/>
    <property type="evidence" value="ECO:0007669"/>
    <property type="project" value="UniProtKB-KW"/>
</dbReference>
<keyword evidence="9" id="KW-0539">Nucleus</keyword>
<gene>
    <name evidence="14" type="ORF">Amon01_000783400</name>
</gene>
<dbReference type="SMART" id="SM00487">
    <property type="entry name" value="DEXDc"/>
    <property type="match status" value="1"/>
</dbReference>
<feature type="short sequence motif" description="Q motif" evidence="11">
    <location>
        <begin position="190"/>
        <end position="218"/>
    </location>
</feature>
<dbReference type="EMBL" id="BSXU01006140">
    <property type="protein sequence ID" value="GMG55762.1"/>
    <property type="molecule type" value="Genomic_DNA"/>
</dbReference>
<dbReference type="GO" id="GO:0003724">
    <property type="term" value="F:RNA helicase activity"/>
    <property type="evidence" value="ECO:0007669"/>
    <property type="project" value="UniProtKB-EC"/>
</dbReference>
<dbReference type="GO" id="GO:0005829">
    <property type="term" value="C:cytosol"/>
    <property type="evidence" value="ECO:0007669"/>
    <property type="project" value="TreeGrafter"/>
</dbReference>
<evidence type="ECO:0000313" key="15">
    <source>
        <dbReference type="Proteomes" id="UP001165063"/>
    </source>
</evidence>
<evidence type="ECO:0000256" key="2">
    <source>
        <dbReference type="ARBA" id="ARBA00012552"/>
    </source>
</evidence>
<dbReference type="Gene3D" id="3.40.50.300">
    <property type="entry name" value="P-loop containing nucleotide triphosphate hydrolases"/>
    <property type="match status" value="1"/>
</dbReference>
<dbReference type="GO" id="GO:0005730">
    <property type="term" value="C:nucleolus"/>
    <property type="evidence" value="ECO:0007669"/>
    <property type="project" value="UniProtKB-SubCell"/>
</dbReference>
<dbReference type="PANTHER" id="PTHR47959">
    <property type="entry name" value="ATP-DEPENDENT RNA HELICASE RHLE-RELATED"/>
    <property type="match status" value="1"/>
</dbReference>
<keyword evidence="4" id="KW-0547">Nucleotide-binding</keyword>
<dbReference type="GO" id="GO:0003723">
    <property type="term" value="F:RNA binding"/>
    <property type="evidence" value="ECO:0007669"/>
    <property type="project" value="UniProtKB-KW"/>
</dbReference>
<dbReference type="GO" id="GO:0005524">
    <property type="term" value="F:ATP binding"/>
    <property type="evidence" value="ECO:0007669"/>
    <property type="project" value="UniProtKB-KW"/>
</dbReference>
<evidence type="ECO:0000256" key="8">
    <source>
        <dbReference type="ARBA" id="ARBA00022884"/>
    </source>
</evidence>
<evidence type="ECO:0000256" key="9">
    <source>
        <dbReference type="ARBA" id="ARBA00023242"/>
    </source>
</evidence>
<comment type="subcellular location">
    <subcellularLocation>
        <location evidence="1">Nucleus</location>
        <location evidence="1">Nucleolus</location>
    </subcellularLocation>
</comment>
<organism evidence="14 15">
    <name type="scientific">Ambrosiozyma monospora</name>
    <name type="common">Yeast</name>
    <name type="synonym">Endomycopsis monosporus</name>
    <dbReference type="NCBI Taxonomy" id="43982"/>
    <lineage>
        <taxon>Eukaryota</taxon>
        <taxon>Fungi</taxon>
        <taxon>Dikarya</taxon>
        <taxon>Ascomycota</taxon>
        <taxon>Saccharomycotina</taxon>
        <taxon>Pichiomycetes</taxon>
        <taxon>Pichiales</taxon>
        <taxon>Pichiaceae</taxon>
        <taxon>Ambrosiozyma</taxon>
    </lineage>
</organism>
<dbReference type="Pfam" id="PF00270">
    <property type="entry name" value="DEAD"/>
    <property type="match status" value="1"/>
</dbReference>
<dbReference type="AlphaFoldDB" id="A0A9W7DNS2"/>
<dbReference type="EC" id="3.6.4.13" evidence="2"/>
<dbReference type="Proteomes" id="UP001165063">
    <property type="component" value="Unassembled WGS sequence"/>
</dbReference>
<dbReference type="InterPro" id="IPR011545">
    <property type="entry name" value="DEAD/DEAH_box_helicase_dom"/>
</dbReference>
<dbReference type="InterPro" id="IPR027417">
    <property type="entry name" value="P-loop_NTPase"/>
</dbReference>
<dbReference type="PROSITE" id="PS51195">
    <property type="entry name" value="Q_MOTIF"/>
    <property type="match status" value="1"/>
</dbReference>
<dbReference type="InterPro" id="IPR050079">
    <property type="entry name" value="DEAD_box_RNA_helicase"/>
</dbReference>
<evidence type="ECO:0000256" key="11">
    <source>
        <dbReference type="PROSITE-ProRule" id="PRU00552"/>
    </source>
</evidence>
<keyword evidence="15" id="KW-1185">Reference proteome</keyword>
<keyword evidence="5" id="KW-0378">Hydrolase</keyword>
<keyword evidence="7" id="KW-0067">ATP-binding</keyword>
<evidence type="ECO:0000256" key="6">
    <source>
        <dbReference type="ARBA" id="ARBA00022806"/>
    </source>
</evidence>
<dbReference type="GO" id="GO:0042254">
    <property type="term" value="P:ribosome biogenesis"/>
    <property type="evidence" value="ECO:0007669"/>
    <property type="project" value="UniProtKB-KW"/>
</dbReference>